<protein>
    <submittedName>
        <fullName evidence="4">7TM_GPCR_Srx domain-containing protein</fullName>
    </submittedName>
</protein>
<dbReference type="Proteomes" id="UP000050761">
    <property type="component" value="Unassembled WGS sequence"/>
</dbReference>
<dbReference type="WBParaSite" id="HPBE_0002614001-mRNA-1">
    <property type="protein sequence ID" value="HPBE_0002614001-mRNA-1"/>
    <property type="gene ID" value="HPBE_0002614001"/>
</dbReference>
<gene>
    <name evidence="2" type="ORF">HPBE_LOCUS26139</name>
</gene>
<accession>A0A183GTX0</accession>
<proteinExistence type="predicted"/>
<keyword evidence="1" id="KW-1133">Transmembrane helix</keyword>
<evidence type="ECO:0000313" key="3">
    <source>
        <dbReference type="Proteomes" id="UP000050761"/>
    </source>
</evidence>
<name>A0A183GTX0_HELPZ</name>
<reference evidence="2 3" key="1">
    <citation type="submission" date="2018-11" db="EMBL/GenBank/DDBJ databases">
        <authorList>
            <consortium name="Pathogen Informatics"/>
        </authorList>
    </citation>
    <scope>NUCLEOTIDE SEQUENCE [LARGE SCALE GENOMIC DNA]</scope>
</reference>
<organism evidence="3 4">
    <name type="scientific">Heligmosomoides polygyrus</name>
    <name type="common">Parasitic roundworm</name>
    <dbReference type="NCBI Taxonomy" id="6339"/>
    <lineage>
        <taxon>Eukaryota</taxon>
        <taxon>Metazoa</taxon>
        <taxon>Ecdysozoa</taxon>
        <taxon>Nematoda</taxon>
        <taxon>Chromadorea</taxon>
        <taxon>Rhabditida</taxon>
        <taxon>Rhabditina</taxon>
        <taxon>Rhabditomorpha</taxon>
        <taxon>Strongyloidea</taxon>
        <taxon>Heligmosomidae</taxon>
        <taxon>Heligmosomoides</taxon>
    </lineage>
</organism>
<accession>A0A3P8F9F1</accession>
<dbReference type="AlphaFoldDB" id="A0A183GTX0"/>
<evidence type="ECO:0000256" key="1">
    <source>
        <dbReference type="SAM" id="Phobius"/>
    </source>
</evidence>
<feature type="transmembrane region" description="Helical" evidence="1">
    <location>
        <begin position="15"/>
        <end position="37"/>
    </location>
</feature>
<keyword evidence="1" id="KW-0472">Membrane</keyword>
<reference evidence="4" key="2">
    <citation type="submission" date="2019-09" db="UniProtKB">
        <authorList>
            <consortium name="WormBaseParasite"/>
        </authorList>
    </citation>
    <scope>IDENTIFICATION</scope>
</reference>
<evidence type="ECO:0000313" key="2">
    <source>
        <dbReference type="EMBL" id="VDP55878.1"/>
    </source>
</evidence>
<dbReference type="EMBL" id="UZAH01039256">
    <property type="protein sequence ID" value="VDP55878.1"/>
    <property type="molecule type" value="Genomic_DNA"/>
</dbReference>
<sequence length="68" mass="7601">MCFGATYPGMELVVTVHRCGCVAISALIYVVVSLLLYKKFTKLIVKVNGRQLNLQQRKQVFHATITMG</sequence>
<keyword evidence="3" id="KW-1185">Reference proteome</keyword>
<keyword evidence="1" id="KW-0812">Transmembrane</keyword>
<dbReference type="OrthoDB" id="5813285at2759"/>
<evidence type="ECO:0000313" key="4">
    <source>
        <dbReference type="WBParaSite" id="HPBE_0002614001-mRNA-1"/>
    </source>
</evidence>